<dbReference type="AlphaFoldDB" id="A0A1Q9EQA7"/>
<dbReference type="Proteomes" id="UP000186817">
    <property type="component" value="Unassembled WGS sequence"/>
</dbReference>
<dbReference type="EMBL" id="LSRX01000093">
    <property type="protein sequence ID" value="OLQ09619.1"/>
    <property type="molecule type" value="Genomic_DNA"/>
</dbReference>
<keyword evidence="2" id="KW-0217">Developmental protein</keyword>
<reference evidence="6 7" key="1">
    <citation type="submission" date="2016-02" db="EMBL/GenBank/DDBJ databases">
        <title>Genome analysis of coral dinoflagellate symbionts highlights evolutionary adaptations to a symbiotic lifestyle.</title>
        <authorList>
            <person name="Aranda M."/>
            <person name="Li Y."/>
            <person name="Liew Y.J."/>
            <person name="Baumgarten S."/>
            <person name="Simakov O."/>
            <person name="Wilson M."/>
            <person name="Piel J."/>
            <person name="Ashoor H."/>
            <person name="Bougouffa S."/>
            <person name="Bajic V.B."/>
            <person name="Ryu T."/>
            <person name="Ravasi T."/>
            <person name="Bayer T."/>
            <person name="Micklem G."/>
            <person name="Kim H."/>
            <person name="Bhak J."/>
            <person name="Lajeunesse T.C."/>
            <person name="Voolstra C.R."/>
        </authorList>
    </citation>
    <scope>NUCLEOTIDE SEQUENCE [LARGE SCALE GENOMIC DNA]</scope>
    <source>
        <strain evidence="6 7">CCMP2467</strain>
    </source>
</reference>
<feature type="region of interest" description="Disordered" evidence="5">
    <location>
        <begin position="1"/>
        <end position="38"/>
    </location>
</feature>
<proteinExistence type="inferred from homology"/>
<evidence type="ECO:0000256" key="3">
    <source>
        <dbReference type="ARBA" id="ARBA00023242"/>
    </source>
</evidence>
<evidence type="ECO:0000313" key="6">
    <source>
        <dbReference type="EMBL" id="OLQ09619.1"/>
    </source>
</evidence>
<dbReference type="InterPro" id="IPR024861">
    <property type="entry name" value="Donson"/>
</dbReference>
<comment type="similarity">
    <text evidence="4">Belongs to the DONSON family.</text>
</comment>
<evidence type="ECO:0000256" key="4">
    <source>
        <dbReference type="ARBA" id="ARBA00025806"/>
    </source>
</evidence>
<evidence type="ECO:0000256" key="1">
    <source>
        <dbReference type="ARBA" id="ARBA00004123"/>
    </source>
</evidence>
<evidence type="ECO:0000256" key="2">
    <source>
        <dbReference type="ARBA" id="ARBA00022473"/>
    </source>
</evidence>
<keyword evidence="7" id="KW-1185">Reference proteome</keyword>
<keyword evidence="3" id="KW-0539">Nucleus</keyword>
<gene>
    <name evidence="6" type="ORF">AK812_SmicGene6731</name>
</gene>
<dbReference type="GO" id="GO:0005634">
    <property type="term" value="C:nucleus"/>
    <property type="evidence" value="ECO:0007669"/>
    <property type="project" value="UniProtKB-SubCell"/>
</dbReference>
<dbReference type="OMA" id="SCECTGA"/>
<comment type="caution">
    <text evidence="6">The sequence shown here is derived from an EMBL/GenBank/DDBJ whole genome shotgun (WGS) entry which is preliminary data.</text>
</comment>
<evidence type="ECO:0000313" key="7">
    <source>
        <dbReference type="Proteomes" id="UP000186817"/>
    </source>
</evidence>
<comment type="subcellular location">
    <subcellularLocation>
        <location evidence="1">Nucleus</location>
    </subcellularLocation>
</comment>
<organism evidence="6 7">
    <name type="scientific">Symbiodinium microadriaticum</name>
    <name type="common">Dinoflagellate</name>
    <name type="synonym">Zooxanthella microadriatica</name>
    <dbReference type="NCBI Taxonomy" id="2951"/>
    <lineage>
        <taxon>Eukaryota</taxon>
        <taxon>Sar</taxon>
        <taxon>Alveolata</taxon>
        <taxon>Dinophyceae</taxon>
        <taxon>Suessiales</taxon>
        <taxon>Symbiodiniaceae</taxon>
        <taxon>Symbiodinium</taxon>
    </lineage>
</organism>
<dbReference type="OrthoDB" id="534063at2759"/>
<protein>
    <submittedName>
        <fullName evidence="6">Uncharacterized protein</fullName>
    </submittedName>
</protein>
<accession>A0A1Q9EQA7</accession>
<dbReference type="PANTHER" id="PTHR12972">
    <property type="entry name" value="DOWNSTREAM NEIGHBOR OF SON"/>
    <property type="match status" value="1"/>
</dbReference>
<feature type="compositionally biased region" description="Basic and acidic residues" evidence="5">
    <location>
        <begin position="1"/>
        <end position="14"/>
    </location>
</feature>
<dbReference type="PANTHER" id="PTHR12972:SF0">
    <property type="entry name" value="PROTEIN DOWNSTREAM NEIGHBOR OF SON"/>
    <property type="match status" value="1"/>
</dbReference>
<sequence length="492" mass="54203">MARAMEEKEEQEPPRKRRQLSKFQVPKKSGKTEIGTAEACPILAPQASQDFEALDHETDSAWKETGKSQRTLSRLQSATEETAQQLPSLSSSQDLLSDQTVHYTLRLSTSCMSWKWLRRLPTALLCQRDKKDLSDPVRAAALEACRANLPCLLADESKALAWLSAIAASLSWYELEGPTRTSGQDEVQDVQEWDKAYGSLWLLLQQGALPSFSIEAERFSVLVFGEGAGTWTSPADGQQTKPTRAEPFAILWPSSRELRSMLQENRVYFDVAPPALHQQASTAELPKSSAGDSGCAGGSSAVVPLVEGGTSAENGVPQATRQDLLELRRDGERAKTPGDGEHDFKNKTALRFQGSWRVHLLLNALRQHFLGHPMASAVKMPQKLPKLLAPASFANSAVKSAQVDRAAHHPAGNETGGGEFFAELRGRWFPSQTRKFLELLRVIVPKFSCTFTSPLRHGPGSNAFTQLGQRRIAAVRSEKDSSGTWKWLFDVV</sequence>
<dbReference type="GO" id="GO:0033260">
    <property type="term" value="P:nuclear DNA replication"/>
    <property type="evidence" value="ECO:0007669"/>
    <property type="project" value="TreeGrafter"/>
</dbReference>
<evidence type="ECO:0000256" key="5">
    <source>
        <dbReference type="SAM" id="MobiDB-lite"/>
    </source>
</evidence>
<name>A0A1Q9EQA7_SYMMI</name>